<sequence length="228" mass="26443">MHQRLKWNAIGFEKKTQLLYKTLQQEKDEIPEDHLSKRRKLQGFLDQLSHVLDKMSKIQKELIPKLEKIFKLEFKTPELVMLSLCRPSIRNIYQDLEKHFNYQENNPFKIDEYKELASSGDAADVLALIGDAVLDLGVVQTLWDSSLATVGRLTTKRAGIVANDNLAKVCDEWNLYKFRLNRLNDPSEKNTKPKTIQHEKGTLVEAIFGVIYLEFGFEELIRTIPLIQ</sequence>
<gene>
    <name evidence="2" type="ORF">LCGC14_2090790</name>
</gene>
<protein>
    <recommendedName>
        <fullName evidence="1">RNase III domain-containing protein</fullName>
    </recommendedName>
</protein>
<dbReference type="AlphaFoldDB" id="A0A0F9GQZ8"/>
<dbReference type="GO" id="GO:0004525">
    <property type="term" value="F:ribonuclease III activity"/>
    <property type="evidence" value="ECO:0007669"/>
    <property type="project" value="InterPro"/>
</dbReference>
<dbReference type="InterPro" id="IPR000999">
    <property type="entry name" value="RNase_III_dom"/>
</dbReference>
<dbReference type="GO" id="GO:0006396">
    <property type="term" value="P:RNA processing"/>
    <property type="evidence" value="ECO:0007669"/>
    <property type="project" value="InterPro"/>
</dbReference>
<organism evidence="2">
    <name type="scientific">marine sediment metagenome</name>
    <dbReference type="NCBI Taxonomy" id="412755"/>
    <lineage>
        <taxon>unclassified sequences</taxon>
        <taxon>metagenomes</taxon>
        <taxon>ecological metagenomes</taxon>
    </lineage>
</organism>
<evidence type="ECO:0000313" key="2">
    <source>
        <dbReference type="EMBL" id="KKL71850.1"/>
    </source>
</evidence>
<dbReference type="CDD" id="cd00593">
    <property type="entry name" value="RIBOc"/>
    <property type="match status" value="1"/>
</dbReference>
<proteinExistence type="predicted"/>
<dbReference type="SUPFAM" id="SSF69065">
    <property type="entry name" value="RNase III domain-like"/>
    <property type="match status" value="1"/>
</dbReference>
<reference evidence="2" key="1">
    <citation type="journal article" date="2015" name="Nature">
        <title>Complex archaea that bridge the gap between prokaryotes and eukaryotes.</title>
        <authorList>
            <person name="Spang A."/>
            <person name="Saw J.H."/>
            <person name="Jorgensen S.L."/>
            <person name="Zaremba-Niedzwiedzka K."/>
            <person name="Martijn J."/>
            <person name="Lind A.E."/>
            <person name="van Eijk R."/>
            <person name="Schleper C."/>
            <person name="Guy L."/>
            <person name="Ettema T.J."/>
        </authorList>
    </citation>
    <scope>NUCLEOTIDE SEQUENCE</scope>
</reference>
<dbReference type="Pfam" id="PF00636">
    <property type="entry name" value="Ribonuclease_3"/>
    <property type="match status" value="1"/>
</dbReference>
<dbReference type="EMBL" id="LAZR01025460">
    <property type="protein sequence ID" value="KKL71850.1"/>
    <property type="molecule type" value="Genomic_DNA"/>
</dbReference>
<comment type="caution">
    <text evidence="2">The sequence shown here is derived from an EMBL/GenBank/DDBJ whole genome shotgun (WGS) entry which is preliminary data.</text>
</comment>
<dbReference type="PROSITE" id="PS50142">
    <property type="entry name" value="RNASE_3_2"/>
    <property type="match status" value="1"/>
</dbReference>
<evidence type="ECO:0000259" key="1">
    <source>
        <dbReference type="PROSITE" id="PS50142"/>
    </source>
</evidence>
<dbReference type="InterPro" id="IPR036389">
    <property type="entry name" value="RNase_III_sf"/>
</dbReference>
<feature type="domain" description="RNase III" evidence="1">
    <location>
        <begin position="63"/>
        <end position="216"/>
    </location>
</feature>
<name>A0A0F9GQZ8_9ZZZZ</name>
<dbReference type="Gene3D" id="1.10.1520.10">
    <property type="entry name" value="Ribonuclease III domain"/>
    <property type="match status" value="1"/>
</dbReference>
<accession>A0A0F9GQZ8</accession>
<dbReference type="SMART" id="SM00535">
    <property type="entry name" value="RIBOc"/>
    <property type="match status" value="1"/>
</dbReference>